<dbReference type="AlphaFoldDB" id="A0A8T3B3D0"/>
<reference evidence="1" key="1">
    <citation type="journal article" date="2022" name="Front. Genet.">
        <title>Chromosome-Scale Assembly of the Dendrobium nobile Genome Provides Insights Into the Molecular Mechanism of the Biosynthesis of the Medicinal Active Ingredient of Dendrobium.</title>
        <authorList>
            <person name="Xu Q."/>
            <person name="Niu S.-C."/>
            <person name="Li K.-L."/>
            <person name="Zheng P.-J."/>
            <person name="Zhang X.-J."/>
            <person name="Jia Y."/>
            <person name="Liu Y."/>
            <person name="Niu Y.-X."/>
            <person name="Yu L.-H."/>
            <person name="Chen D.-F."/>
            <person name="Zhang G.-Q."/>
        </authorList>
    </citation>
    <scope>NUCLEOTIDE SEQUENCE</scope>
    <source>
        <tissue evidence="1">Leaf</tissue>
    </source>
</reference>
<protein>
    <submittedName>
        <fullName evidence="1">Uncharacterized protein</fullName>
    </submittedName>
</protein>
<sequence length="85" mass="10098">MRYQTVPEHLLFTIESFYLKPFVWAQPILVLQDVGPSRVSELVEKTVRKLSQRKPKYDMKECASKDNVVPRFLDLTVFFEEFNDD</sequence>
<keyword evidence="2" id="KW-1185">Reference proteome</keyword>
<evidence type="ECO:0000313" key="1">
    <source>
        <dbReference type="EMBL" id="KAI0503608.1"/>
    </source>
</evidence>
<dbReference type="EMBL" id="JAGYWB010000011">
    <property type="protein sequence ID" value="KAI0503608.1"/>
    <property type="molecule type" value="Genomic_DNA"/>
</dbReference>
<name>A0A8T3B3D0_DENNO</name>
<dbReference type="Proteomes" id="UP000829196">
    <property type="component" value="Unassembled WGS sequence"/>
</dbReference>
<accession>A0A8T3B3D0</accession>
<organism evidence="1 2">
    <name type="scientific">Dendrobium nobile</name>
    <name type="common">Orchid</name>
    <dbReference type="NCBI Taxonomy" id="94219"/>
    <lineage>
        <taxon>Eukaryota</taxon>
        <taxon>Viridiplantae</taxon>
        <taxon>Streptophyta</taxon>
        <taxon>Embryophyta</taxon>
        <taxon>Tracheophyta</taxon>
        <taxon>Spermatophyta</taxon>
        <taxon>Magnoliopsida</taxon>
        <taxon>Liliopsida</taxon>
        <taxon>Asparagales</taxon>
        <taxon>Orchidaceae</taxon>
        <taxon>Epidendroideae</taxon>
        <taxon>Malaxideae</taxon>
        <taxon>Dendrobiinae</taxon>
        <taxon>Dendrobium</taxon>
    </lineage>
</organism>
<evidence type="ECO:0000313" key="2">
    <source>
        <dbReference type="Proteomes" id="UP000829196"/>
    </source>
</evidence>
<proteinExistence type="predicted"/>
<gene>
    <name evidence="1" type="ORF">KFK09_014542</name>
</gene>
<comment type="caution">
    <text evidence="1">The sequence shown here is derived from an EMBL/GenBank/DDBJ whole genome shotgun (WGS) entry which is preliminary data.</text>
</comment>